<protein>
    <submittedName>
        <fullName evidence="1">Uncharacterized protein</fullName>
    </submittedName>
</protein>
<reference evidence="1" key="1">
    <citation type="journal article" date="2020" name="Cell">
        <title>Large-Scale Comparative Analyses of Tick Genomes Elucidate Their Genetic Diversity and Vector Capacities.</title>
        <authorList>
            <consortium name="Tick Genome and Microbiome Consortium (TIGMIC)"/>
            <person name="Jia N."/>
            <person name="Wang J."/>
            <person name="Shi W."/>
            <person name="Du L."/>
            <person name="Sun Y."/>
            <person name="Zhan W."/>
            <person name="Jiang J.F."/>
            <person name="Wang Q."/>
            <person name="Zhang B."/>
            <person name="Ji P."/>
            <person name="Bell-Sakyi L."/>
            <person name="Cui X.M."/>
            <person name="Yuan T.T."/>
            <person name="Jiang B.G."/>
            <person name="Yang W.F."/>
            <person name="Lam T.T."/>
            <person name="Chang Q.C."/>
            <person name="Ding S.J."/>
            <person name="Wang X.J."/>
            <person name="Zhu J.G."/>
            <person name="Ruan X.D."/>
            <person name="Zhao L."/>
            <person name="Wei J.T."/>
            <person name="Ye R.Z."/>
            <person name="Que T.C."/>
            <person name="Du C.H."/>
            <person name="Zhou Y.H."/>
            <person name="Cheng J.X."/>
            <person name="Dai P.F."/>
            <person name="Guo W.B."/>
            <person name="Han X.H."/>
            <person name="Huang E.J."/>
            <person name="Li L.F."/>
            <person name="Wei W."/>
            <person name="Gao Y.C."/>
            <person name="Liu J.Z."/>
            <person name="Shao H.Z."/>
            <person name="Wang X."/>
            <person name="Wang C.C."/>
            <person name="Yang T.C."/>
            <person name="Huo Q.B."/>
            <person name="Li W."/>
            <person name="Chen H.Y."/>
            <person name="Chen S.E."/>
            <person name="Zhou L.G."/>
            <person name="Ni X.B."/>
            <person name="Tian J.H."/>
            <person name="Sheng Y."/>
            <person name="Liu T."/>
            <person name="Pan Y.S."/>
            <person name="Xia L.Y."/>
            <person name="Li J."/>
            <person name="Zhao F."/>
            <person name="Cao W.C."/>
        </authorList>
    </citation>
    <scope>NUCLEOTIDE SEQUENCE</scope>
    <source>
        <strain evidence="1">Rmic-2018</strain>
    </source>
</reference>
<sequence>MHNSIVSKRAEIERIAVLFGPKAKQARTAKHGNLVKTLLTWLKQARFAGINFDGSILREKALEIAGRLGIADLWHKMAGLTVSTRGTASLEKQSECQTIAEIVANLIATGNKDIERTSTSHTILKSWR</sequence>
<evidence type="ECO:0000313" key="2">
    <source>
        <dbReference type="Proteomes" id="UP000821866"/>
    </source>
</evidence>
<accession>A0A9J6F2A7</accession>
<dbReference type="Proteomes" id="UP000821866">
    <property type="component" value="Chromosome 1"/>
</dbReference>
<dbReference type="EMBL" id="JABSTU010000001">
    <property type="protein sequence ID" value="KAH8040890.1"/>
    <property type="molecule type" value="Genomic_DNA"/>
</dbReference>
<evidence type="ECO:0000313" key="1">
    <source>
        <dbReference type="EMBL" id="KAH8040890.1"/>
    </source>
</evidence>
<keyword evidence="2" id="KW-1185">Reference proteome</keyword>
<proteinExistence type="predicted"/>
<name>A0A9J6F2A7_RHIMP</name>
<dbReference type="Gene3D" id="1.10.10.60">
    <property type="entry name" value="Homeodomain-like"/>
    <property type="match status" value="1"/>
</dbReference>
<comment type="caution">
    <text evidence="1">The sequence shown here is derived from an EMBL/GenBank/DDBJ whole genome shotgun (WGS) entry which is preliminary data.</text>
</comment>
<gene>
    <name evidence="1" type="ORF">HPB51_013060</name>
</gene>
<dbReference type="AlphaFoldDB" id="A0A9J6F2A7"/>
<organism evidence="1 2">
    <name type="scientific">Rhipicephalus microplus</name>
    <name type="common">Cattle tick</name>
    <name type="synonym">Boophilus microplus</name>
    <dbReference type="NCBI Taxonomy" id="6941"/>
    <lineage>
        <taxon>Eukaryota</taxon>
        <taxon>Metazoa</taxon>
        <taxon>Ecdysozoa</taxon>
        <taxon>Arthropoda</taxon>
        <taxon>Chelicerata</taxon>
        <taxon>Arachnida</taxon>
        <taxon>Acari</taxon>
        <taxon>Parasitiformes</taxon>
        <taxon>Ixodida</taxon>
        <taxon>Ixodoidea</taxon>
        <taxon>Ixodidae</taxon>
        <taxon>Rhipicephalinae</taxon>
        <taxon>Rhipicephalus</taxon>
        <taxon>Boophilus</taxon>
    </lineage>
</organism>
<reference evidence="1" key="2">
    <citation type="submission" date="2021-09" db="EMBL/GenBank/DDBJ databases">
        <authorList>
            <person name="Jia N."/>
            <person name="Wang J."/>
            <person name="Shi W."/>
            <person name="Du L."/>
            <person name="Sun Y."/>
            <person name="Zhan W."/>
            <person name="Jiang J."/>
            <person name="Wang Q."/>
            <person name="Zhang B."/>
            <person name="Ji P."/>
            <person name="Sakyi L.B."/>
            <person name="Cui X."/>
            <person name="Yuan T."/>
            <person name="Jiang B."/>
            <person name="Yang W."/>
            <person name="Lam T.T.-Y."/>
            <person name="Chang Q."/>
            <person name="Ding S."/>
            <person name="Wang X."/>
            <person name="Zhu J."/>
            <person name="Ruan X."/>
            <person name="Zhao L."/>
            <person name="Wei J."/>
            <person name="Que T."/>
            <person name="Du C."/>
            <person name="Cheng J."/>
            <person name="Dai P."/>
            <person name="Han X."/>
            <person name="Huang E."/>
            <person name="Gao Y."/>
            <person name="Liu J."/>
            <person name="Shao H."/>
            <person name="Ye R."/>
            <person name="Li L."/>
            <person name="Wei W."/>
            <person name="Wang X."/>
            <person name="Wang C."/>
            <person name="Huo Q."/>
            <person name="Li W."/>
            <person name="Guo W."/>
            <person name="Chen H."/>
            <person name="Chen S."/>
            <person name="Zhou L."/>
            <person name="Zhou L."/>
            <person name="Ni X."/>
            <person name="Tian J."/>
            <person name="Zhou Y."/>
            <person name="Sheng Y."/>
            <person name="Liu T."/>
            <person name="Pan Y."/>
            <person name="Xia L."/>
            <person name="Li J."/>
            <person name="Zhao F."/>
            <person name="Cao W."/>
        </authorList>
    </citation>
    <scope>NUCLEOTIDE SEQUENCE</scope>
    <source>
        <strain evidence="1">Rmic-2018</strain>
        <tissue evidence="1">Larvae</tissue>
    </source>
</reference>